<dbReference type="AlphaFoldDB" id="A0A3M2LYL0"/>
<evidence type="ECO:0000313" key="4">
    <source>
        <dbReference type="Proteomes" id="UP000278673"/>
    </source>
</evidence>
<protein>
    <recommendedName>
        <fullName evidence="5">DoxX family membrane protein</fullName>
    </recommendedName>
</protein>
<sequence>MAVQHPPRPASLPTPDERPAPAEPGGALRALAVLRIVTGAIFLWAFLDKALGLGYATASERAWVQGGSPAKGYLSGVSVGPLESTFHAWAGEVAIDWLYMAGMGGLGISLVLGIGLRVSAVAGSLMMLMLWISEFPPARFASDGTPTMSPNPVIDAHVIYAGVMIVVALYSAGRVYGLGGWWERTQLVRNIPWLR</sequence>
<evidence type="ECO:0008006" key="5">
    <source>
        <dbReference type="Google" id="ProtNLM"/>
    </source>
</evidence>
<organism evidence="3 4">
    <name type="scientific">Streptomyces triticirhizae</name>
    <dbReference type="NCBI Taxonomy" id="2483353"/>
    <lineage>
        <taxon>Bacteria</taxon>
        <taxon>Bacillati</taxon>
        <taxon>Actinomycetota</taxon>
        <taxon>Actinomycetes</taxon>
        <taxon>Kitasatosporales</taxon>
        <taxon>Streptomycetaceae</taxon>
        <taxon>Streptomyces</taxon>
    </lineage>
</organism>
<reference evidence="3 4" key="1">
    <citation type="submission" date="2018-10" db="EMBL/GenBank/DDBJ databases">
        <title>Isolation, diversity and antifungal activity of actinobacteria from wheat.</title>
        <authorList>
            <person name="Han C."/>
        </authorList>
    </citation>
    <scope>NUCLEOTIDE SEQUENCE [LARGE SCALE GENOMIC DNA]</scope>
    <source>
        <strain evidence="3 4">NEAU-YY642</strain>
    </source>
</reference>
<feature type="transmembrane region" description="Helical" evidence="2">
    <location>
        <begin position="27"/>
        <end position="47"/>
    </location>
</feature>
<feature type="transmembrane region" description="Helical" evidence="2">
    <location>
        <begin position="153"/>
        <end position="172"/>
    </location>
</feature>
<keyword evidence="2" id="KW-1133">Transmembrane helix</keyword>
<proteinExistence type="predicted"/>
<gene>
    <name evidence="3" type="ORF">EBN88_09210</name>
</gene>
<keyword evidence="4" id="KW-1185">Reference proteome</keyword>
<name>A0A3M2LYL0_9ACTN</name>
<feature type="compositionally biased region" description="Pro residues" evidence="1">
    <location>
        <begin position="1"/>
        <end position="12"/>
    </location>
</feature>
<comment type="caution">
    <text evidence="3">The sequence shown here is derived from an EMBL/GenBank/DDBJ whole genome shotgun (WGS) entry which is preliminary data.</text>
</comment>
<evidence type="ECO:0000256" key="2">
    <source>
        <dbReference type="SAM" id="Phobius"/>
    </source>
</evidence>
<feature type="transmembrane region" description="Helical" evidence="2">
    <location>
        <begin position="106"/>
        <end position="132"/>
    </location>
</feature>
<evidence type="ECO:0000313" key="3">
    <source>
        <dbReference type="EMBL" id="RMI42519.1"/>
    </source>
</evidence>
<accession>A0A3M2LYL0</accession>
<dbReference type="RefSeq" id="WP_122183312.1">
    <property type="nucleotide sequence ID" value="NZ_RFFJ01000034.1"/>
</dbReference>
<feature type="region of interest" description="Disordered" evidence="1">
    <location>
        <begin position="1"/>
        <end position="21"/>
    </location>
</feature>
<evidence type="ECO:0000256" key="1">
    <source>
        <dbReference type="SAM" id="MobiDB-lite"/>
    </source>
</evidence>
<dbReference type="EMBL" id="RFFJ01000034">
    <property type="protein sequence ID" value="RMI42519.1"/>
    <property type="molecule type" value="Genomic_DNA"/>
</dbReference>
<keyword evidence="2" id="KW-0472">Membrane</keyword>
<dbReference type="Proteomes" id="UP000278673">
    <property type="component" value="Unassembled WGS sequence"/>
</dbReference>
<keyword evidence="2" id="KW-0812">Transmembrane</keyword>